<gene>
    <name evidence="2" type="ORF">A2531_00170</name>
</gene>
<reference evidence="2 3" key="1">
    <citation type="journal article" date="2016" name="Nat. Commun.">
        <title>Thousands of microbial genomes shed light on interconnected biogeochemical processes in an aquifer system.</title>
        <authorList>
            <person name="Anantharaman K."/>
            <person name="Brown C.T."/>
            <person name="Hug L.A."/>
            <person name="Sharon I."/>
            <person name="Castelle C.J."/>
            <person name="Probst A.J."/>
            <person name="Thomas B.C."/>
            <person name="Singh A."/>
            <person name="Wilkins M.J."/>
            <person name="Karaoz U."/>
            <person name="Brodie E.L."/>
            <person name="Williams K.H."/>
            <person name="Hubbard S.S."/>
            <person name="Banfield J.F."/>
        </authorList>
    </citation>
    <scope>NUCLEOTIDE SEQUENCE [LARGE SCALE GENOMIC DNA]</scope>
</reference>
<proteinExistence type="predicted"/>
<dbReference type="AlphaFoldDB" id="A0A1F5TQR4"/>
<accession>A0A1F5TQR4</accession>
<evidence type="ECO:0000259" key="1">
    <source>
        <dbReference type="Pfam" id="PF14238"/>
    </source>
</evidence>
<comment type="caution">
    <text evidence="2">The sequence shown here is derived from an EMBL/GenBank/DDBJ whole genome shotgun (WGS) entry which is preliminary data.</text>
</comment>
<dbReference type="EMBL" id="MFGO01000011">
    <property type="protein sequence ID" value="OGF41265.1"/>
    <property type="molecule type" value="Genomic_DNA"/>
</dbReference>
<dbReference type="Proteomes" id="UP000177579">
    <property type="component" value="Unassembled WGS sequence"/>
</dbReference>
<evidence type="ECO:0000313" key="3">
    <source>
        <dbReference type="Proteomes" id="UP000177579"/>
    </source>
</evidence>
<feature type="domain" description="DUF4340" evidence="1">
    <location>
        <begin position="77"/>
        <end position="242"/>
    </location>
</feature>
<protein>
    <recommendedName>
        <fullName evidence="1">DUF4340 domain-containing protein</fullName>
    </recommendedName>
</protein>
<dbReference type="InterPro" id="IPR025641">
    <property type="entry name" value="DUF4340"/>
</dbReference>
<evidence type="ECO:0000313" key="2">
    <source>
        <dbReference type="EMBL" id="OGF41265.1"/>
    </source>
</evidence>
<dbReference type="Pfam" id="PF14238">
    <property type="entry name" value="DUF4340"/>
    <property type="match status" value="1"/>
</dbReference>
<name>A0A1F5TQR4_9BACT</name>
<sequence length="310" mass="35711">MINNFINFMNKKNLILAAILFLLVLVSYVYQGPMQDWKAKSGKQENFLQAVNIDEINSIEIVKNGELLKFNKQDNRWKIDGTKDFYIKDDIMVGVISSLKEAQKAEIELVSENPEKKGDFQVDDQGNRIRLMKDSSILVEFVVGKVTTDYKGSFISMPDFPKTYALEKSLGSLDREDWYDKTIFKTEKEKINKIRFQYPTREFTVEKKENKWMGTLPNKFSVKDEKIDEILDVMSNLNAAEISAQIFEGTGLEKHSIIIEVGGEEASYSIMIGDEAGDELYFAKKGDSDNIYLITKEQRNKLDKQAWELK</sequence>
<organism evidence="2 3">
    <name type="scientific">Candidatus Falkowbacteria bacterium RIFOXYD2_FULL_34_120</name>
    <dbReference type="NCBI Taxonomy" id="1798007"/>
    <lineage>
        <taxon>Bacteria</taxon>
        <taxon>Candidatus Falkowiibacteriota</taxon>
    </lineage>
</organism>